<dbReference type="GO" id="GO:0000155">
    <property type="term" value="F:phosphorelay sensor kinase activity"/>
    <property type="evidence" value="ECO:0007669"/>
    <property type="project" value="InterPro"/>
</dbReference>
<dbReference type="InterPro" id="IPR003661">
    <property type="entry name" value="HisK_dim/P_dom"/>
</dbReference>
<dbReference type="GO" id="GO:0016020">
    <property type="term" value="C:membrane"/>
    <property type="evidence" value="ECO:0007669"/>
    <property type="project" value="UniProtKB-SubCell"/>
</dbReference>
<feature type="domain" description="HAMP" evidence="19">
    <location>
        <begin position="168"/>
        <end position="220"/>
    </location>
</feature>
<dbReference type="AlphaFoldDB" id="C7RVM6"/>
<evidence type="ECO:0000259" key="18">
    <source>
        <dbReference type="PROSITE" id="PS50110"/>
    </source>
</evidence>
<feature type="domain" description="Histidine kinase" evidence="17">
    <location>
        <begin position="242"/>
        <end position="464"/>
    </location>
</feature>
<evidence type="ECO:0000256" key="13">
    <source>
        <dbReference type="ARBA" id="ARBA00058004"/>
    </source>
</evidence>
<dbReference type="InterPro" id="IPR001789">
    <property type="entry name" value="Sig_transdc_resp-reg_receiver"/>
</dbReference>
<dbReference type="KEGG" id="app:CAP2UW1_3229"/>
<dbReference type="EMBL" id="CP001715">
    <property type="protein sequence ID" value="ACV36499.1"/>
    <property type="molecule type" value="Genomic_DNA"/>
</dbReference>
<evidence type="ECO:0000256" key="12">
    <source>
        <dbReference type="ARBA" id="ARBA00023136"/>
    </source>
</evidence>
<evidence type="ECO:0000256" key="14">
    <source>
        <dbReference type="ARBA" id="ARBA00070152"/>
    </source>
</evidence>
<evidence type="ECO:0000256" key="11">
    <source>
        <dbReference type="ARBA" id="ARBA00023012"/>
    </source>
</evidence>
<dbReference type="STRING" id="522306.CAP2UW1_3229"/>
<sequence length="709" mass="77997" precursor="true">MRRTFTLRKKIFGLLLSIALAILGAFVLLIQPMLLDSVDRIVERESRHQMEIVADSLLPLLLQNQFAGIHENLDQLRTRQRNWRRIELVGEGGRRLYPLGRLATSTLPDTERFVQEVRFRDTTLATLTVDIDFSEDRAKARQLALAAFLIIAAIVTVAMVLVALFLEFTVGRRARELGRAADRLANRDYAAILPAAGTDEIGDLVRSFGEMRDAVRSYDISLNDAREAAEAANHAKSDFLSMMGHELRTPLNGMLGMAQLLLMPNLTERERQDYARIILTSGQSLLTLLNDILDLSKIESGKLRIESAEFDPDDLIRETLALFSASATNKQLVLAGQWRASCGQHYRSDPQRLRQMLSKLIGNAIKFTAHGKIVVEGVEVARDADSAVLEFSVSDTGIGIPAEKLDLLFRPFSQADSSSTRKYGGSGLGLSIVRSLTERMGGDAGVDSVAGSGSRFWFRIRAGIGSAGDNADGVATPAPGEVRAVPVRAGSQARVLVVEDNMINQRVVEALLRKLGLSAALVQDGQQAVDAITRGHAADIVLMDVNMPVMDGCTATERIRRWEVDNSLPRRPIIALTANAFAEDRERCLRAGMDDYLAKPVTFATLQAVLGKWLRTAPELPPATSSAVHARQQVDREQFVGLVDTIAPLLVQNRFDAIDRFKDLQSLAAGSDLEAEIDEIDGILNAFDFDLALERLRRMVAIQLAKDPK</sequence>
<dbReference type="Pfam" id="PF02518">
    <property type="entry name" value="HATPase_c"/>
    <property type="match status" value="1"/>
</dbReference>
<dbReference type="SUPFAM" id="SSF55874">
    <property type="entry name" value="ATPase domain of HSP90 chaperone/DNA topoisomerase II/histidine kinase"/>
    <property type="match status" value="1"/>
</dbReference>
<dbReference type="SMART" id="SM00387">
    <property type="entry name" value="HATPase_c"/>
    <property type="match status" value="1"/>
</dbReference>
<evidence type="ECO:0000256" key="1">
    <source>
        <dbReference type="ARBA" id="ARBA00000085"/>
    </source>
</evidence>
<dbReference type="FunFam" id="1.10.287.130:FF:000004">
    <property type="entry name" value="Ethylene receptor 1"/>
    <property type="match status" value="1"/>
</dbReference>
<evidence type="ECO:0000259" key="19">
    <source>
        <dbReference type="PROSITE" id="PS50885"/>
    </source>
</evidence>
<feature type="domain" description="Response regulatory" evidence="18">
    <location>
        <begin position="494"/>
        <end position="614"/>
    </location>
</feature>
<proteinExistence type="predicted"/>
<dbReference type="Gene3D" id="3.30.565.10">
    <property type="entry name" value="Histidine kinase-like ATPase, C-terminal domain"/>
    <property type="match status" value="1"/>
</dbReference>
<evidence type="ECO:0000256" key="4">
    <source>
        <dbReference type="ARBA" id="ARBA00022553"/>
    </source>
</evidence>
<accession>C7RVM6</accession>
<dbReference type="InterPro" id="IPR003594">
    <property type="entry name" value="HATPase_dom"/>
</dbReference>
<dbReference type="Pfam" id="PF00672">
    <property type="entry name" value="HAMP"/>
    <property type="match status" value="1"/>
</dbReference>
<dbReference type="PANTHER" id="PTHR45339:SF1">
    <property type="entry name" value="HYBRID SIGNAL TRANSDUCTION HISTIDINE KINASE J"/>
    <property type="match status" value="1"/>
</dbReference>
<evidence type="ECO:0000259" key="17">
    <source>
        <dbReference type="PROSITE" id="PS50109"/>
    </source>
</evidence>
<evidence type="ECO:0000256" key="10">
    <source>
        <dbReference type="ARBA" id="ARBA00022989"/>
    </source>
</evidence>
<keyword evidence="12 16" id="KW-0472">Membrane</keyword>
<dbReference type="InterPro" id="IPR036097">
    <property type="entry name" value="HisK_dim/P_sf"/>
</dbReference>
<dbReference type="CDD" id="cd16922">
    <property type="entry name" value="HATPase_EvgS-ArcB-TorS-like"/>
    <property type="match status" value="1"/>
</dbReference>
<dbReference type="HOGENOM" id="CLU_000445_104_15_4"/>
<dbReference type="PROSITE" id="PS50110">
    <property type="entry name" value="RESPONSE_REGULATORY"/>
    <property type="match status" value="1"/>
</dbReference>
<dbReference type="eggNOG" id="COG0784">
    <property type="taxonomic scope" value="Bacteria"/>
</dbReference>
<dbReference type="GO" id="GO:0005524">
    <property type="term" value="F:ATP binding"/>
    <property type="evidence" value="ECO:0007669"/>
    <property type="project" value="UniProtKB-KW"/>
</dbReference>
<evidence type="ECO:0000313" key="20">
    <source>
        <dbReference type="EMBL" id="ACV36499.1"/>
    </source>
</evidence>
<keyword evidence="5" id="KW-0808">Transferase</keyword>
<dbReference type="InterPro" id="IPR011006">
    <property type="entry name" value="CheY-like_superfamily"/>
</dbReference>
<dbReference type="Pfam" id="PF00072">
    <property type="entry name" value="Response_reg"/>
    <property type="match status" value="1"/>
</dbReference>
<dbReference type="SUPFAM" id="SSF47384">
    <property type="entry name" value="Homodimeric domain of signal transducing histidine kinase"/>
    <property type="match status" value="1"/>
</dbReference>
<dbReference type="SMART" id="SM00388">
    <property type="entry name" value="HisKA"/>
    <property type="match status" value="1"/>
</dbReference>
<dbReference type="Gene3D" id="1.10.287.130">
    <property type="match status" value="1"/>
</dbReference>
<dbReference type="SUPFAM" id="SSF52172">
    <property type="entry name" value="CheY-like"/>
    <property type="match status" value="1"/>
</dbReference>
<evidence type="ECO:0000256" key="9">
    <source>
        <dbReference type="ARBA" id="ARBA00022840"/>
    </source>
</evidence>
<dbReference type="InterPro" id="IPR003660">
    <property type="entry name" value="HAMP_dom"/>
</dbReference>
<dbReference type="eggNOG" id="COG2770">
    <property type="taxonomic scope" value="Bacteria"/>
</dbReference>
<comment type="function">
    <text evidence="13">Member of the two-component regulatory system BvgS/BvgA. Phosphorylates BvgA via a four-step phosphorelay in response to environmental signals.</text>
</comment>
<dbReference type="Gene3D" id="3.40.50.2300">
    <property type="match status" value="1"/>
</dbReference>
<evidence type="ECO:0000256" key="8">
    <source>
        <dbReference type="ARBA" id="ARBA00022777"/>
    </source>
</evidence>
<evidence type="ECO:0000256" key="16">
    <source>
        <dbReference type="SAM" id="Phobius"/>
    </source>
</evidence>
<evidence type="ECO:0000256" key="2">
    <source>
        <dbReference type="ARBA" id="ARBA00004370"/>
    </source>
</evidence>
<evidence type="ECO:0000256" key="15">
    <source>
        <dbReference type="PROSITE-ProRule" id="PRU00169"/>
    </source>
</evidence>
<comment type="subcellular location">
    <subcellularLocation>
        <location evidence="2">Membrane</location>
    </subcellularLocation>
</comment>
<evidence type="ECO:0000256" key="5">
    <source>
        <dbReference type="ARBA" id="ARBA00022679"/>
    </source>
</evidence>
<dbReference type="InterPro" id="IPR036890">
    <property type="entry name" value="HATPase_C_sf"/>
</dbReference>
<keyword evidence="7" id="KW-0547">Nucleotide-binding</keyword>
<keyword evidence="6 16" id="KW-0812">Transmembrane</keyword>
<dbReference type="OrthoDB" id="8552871at2"/>
<dbReference type="Pfam" id="PF00512">
    <property type="entry name" value="HisKA"/>
    <property type="match status" value="1"/>
</dbReference>
<keyword evidence="9" id="KW-0067">ATP-binding</keyword>
<dbReference type="EC" id="2.7.13.3" evidence="3"/>
<reference evidence="20" key="1">
    <citation type="submission" date="2009-08" db="EMBL/GenBank/DDBJ databases">
        <authorList>
            <consortium name="US DOE Joint Genome Institute"/>
            <person name="Lucas S."/>
            <person name="Copeland A."/>
            <person name="Lapidus A."/>
            <person name="Glavina del Rio T."/>
            <person name="Dalin E."/>
            <person name="Tice H."/>
            <person name="Bruce D."/>
            <person name="Barry K."/>
            <person name="Pitluck S."/>
            <person name="Lowry S."/>
            <person name="Larimer F."/>
            <person name="Land M."/>
            <person name="Hauser L."/>
            <person name="Kyrpides N."/>
            <person name="Ivanova N."/>
            <person name="McMahon K.D."/>
            <person name="Hugenholtz P."/>
        </authorList>
    </citation>
    <scope>NUCLEOTIDE SEQUENCE</scope>
    <source>
        <strain evidence="20">UW-1</strain>
    </source>
</reference>
<organism evidence="20">
    <name type="scientific">Accumulibacter regalis</name>
    <dbReference type="NCBI Taxonomy" id="522306"/>
    <lineage>
        <taxon>Bacteria</taxon>
        <taxon>Pseudomonadati</taxon>
        <taxon>Pseudomonadota</taxon>
        <taxon>Betaproteobacteria</taxon>
        <taxon>Candidatus Accumulibacter</taxon>
    </lineage>
</organism>
<dbReference type="CDD" id="cd00082">
    <property type="entry name" value="HisKA"/>
    <property type="match status" value="1"/>
</dbReference>
<dbReference type="SUPFAM" id="SSF158472">
    <property type="entry name" value="HAMP domain-like"/>
    <property type="match status" value="1"/>
</dbReference>
<keyword evidence="10 16" id="KW-1133">Transmembrane helix</keyword>
<gene>
    <name evidence="20" type="ordered locus">CAP2UW1_3229</name>
</gene>
<dbReference type="SMART" id="SM00448">
    <property type="entry name" value="REC"/>
    <property type="match status" value="1"/>
</dbReference>
<dbReference type="InterPro" id="IPR004358">
    <property type="entry name" value="Sig_transdc_His_kin-like_C"/>
</dbReference>
<evidence type="ECO:0000256" key="6">
    <source>
        <dbReference type="ARBA" id="ARBA00022692"/>
    </source>
</evidence>
<dbReference type="CDD" id="cd17546">
    <property type="entry name" value="REC_hyHK_CKI1_RcsC-like"/>
    <property type="match status" value="1"/>
</dbReference>
<reference evidence="20" key="2">
    <citation type="submission" date="2009-09" db="EMBL/GenBank/DDBJ databases">
        <title>Complete sequence of chromosome of Candidatus Accumulibacter phosphatis clade IIA str. UW-1.</title>
        <authorList>
            <consortium name="US DOE Joint Genome Institute"/>
            <person name="Martin H.G."/>
            <person name="Ivanova N."/>
            <person name="Kunin V."/>
            <person name="Warnecke F."/>
            <person name="Barry K."/>
            <person name="He S."/>
            <person name="Salamov A."/>
            <person name="Szeto E."/>
            <person name="Dalin E."/>
            <person name="Pangilinan J.L."/>
            <person name="Lapidus A."/>
            <person name="Lowry S."/>
            <person name="Kyrpides N.C."/>
            <person name="McMahon K.D."/>
            <person name="Hugenholtz P."/>
        </authorList>
    </citation>
    <scope>NUCLEOTIDE SEQUENCE [LARGE SCALE GENOMIC DNA]</scope>
    <source>
        <strain evidence="20">UW-1</strain>
    </source>
</reference>
<dbReference type="FunFam" id="3.30.565.10:FF:000010">
    <property type="entry name" value="Sensor histidine kinase RcsC"/>
    <property type="match status" value="1"/>
</dbReference>
<feature type="transmembrane region" description="Helical" evidence="16">
    <location>
        <begin position="143"/>
        <end position="166"/>
    </location>
</feature>
<dbReference type="InterPro" id="IPR005467">
    <property type="entry name" value="His_kinase_dom"/>
</dbReference>
<keyword evidence="8 20" id="KW-0418">Kinase</keyword>
<dbReference type="Gene3D" id="6.10.340.10">
    <property type="match status" value="1"/>
</dbReference>
<feature type="modified residue" description="4-aspartylphosphate" evidence="15">
    <location>
        <position position="544"/>
    </location>
</feature>
<comment type="catalytic activity">
    <reaction evidence="1">
        <text>ATP + protein L-histidine = ADP + protein N-phospho-L-histidine.</text>
        <dbReference type="EC" id="2.7.13.3"/>
    </reaction>
</comment>
<dbReference type="PROSITE" id="PS50885">
    <property type="entry name" value="HAMP"/>
    <property type="match status" value="1"/>
</dbReference>
<dbReference type="PRINTS" id="PR00344">
    <property type="entry name" value="BCTRLSENSOR"/>
</dbReference>
<dbReference type="eggNOG" id="COG0642">
    <property type="taxonomic scope" value="Bacteria"/>
</dbReference>
<name>C7RVM6_ACCRE</name>
<protein>
    <recommendedName>
        <fullName evidence="14">Virulence sensor protein BvgS</fullName>
        <ecNumber evidence="3">2.7.13.3</ecNumber>
    </recommendedName>
</protein>
<evidence type="ECO:0000256" key="7">
    <source>
        <dbReference type="ARBA" id="ARBA00022741"/>
    </source>
</evidence>
<keyword evidence="11" id="KW-0902">Two-component regulatory system</keyword>
<dbReference type="CDD" id="cd06225">
    <property type="entry name" value="HAMP"/>
    <property type="match status" value="1"/>
</dbReference>
<keyword evidence="4 15" id="KW-0597">Phosphoprotein</keyword>
<dbReference type="PROSITE" id="PS50109">
    <property type="entry name" value="HIS_KIN"/>
    <property type="match status" value="1"/>
</dbReference>
<evidence type="ECO:0000256" key="3">
    <source>
        <dbReference type="ARBA" id="ARBA00012438"/>
    </source>
</evidence>
<feature type="transmembrane region" description="Helical" evidence="16">
    <location>
        <begin position="12"/>
        <end position="30"/>
    </location>
</feature>
<dbReference type="PANTHER" id="PTHR45339">
    <property type="entry name" value="HYBRID SIGNAL TRANSDUCTION HISTIDINE KINASE J"/>
    <property type="match status" value="1"/>
</dbReference>
<dbReference type="SMART" id="SM00304">
    <property type="entry name" value="HAMP"/>
    <property type="match status" value="1"/>
</dbReference>